<dbReference type="GeneID" id="94551642"/>
<evidence type="ECO:0000313" key="1">
    <source>
        <dbReference type="EMBL" id="QIK50588.1"/>
    </source>
</evidence>
<dbReference type="Pfam" id="PF16784">
    <property type="entry name" value="HNHc_6"/>
    <property type="match status" value="1"/>
</dbReference>
<dbReference type="EMBL" id="CP049889">
    <property type="protein sequence ID" value="QIK50588.1"/>
    <property type="molecule type" value="Genomic_DNA"/>
</dbReference>
<evidence type="ECO:0000313" key="2">
    <source>
        <dbReference type="Proteomes" id="UP000501830"/>
    </source>
</evidence>
<reference evidence="1 2" key="1">
    <citation type="journal article" date="2017" name="Int. J. Syst. Evol. Microbiol.">
        <title>Jeotgalibaca porci sp. nov. and Jeotgalibaca arthritidis sp. nov., isolated from pigs, and emended description of the genus Jeotgalibaca.</title>
        <authorList>
            <person name="Zamora L."/>
            <person name="Perez-Sancho M."/>
            <person name="Dominguez L."/>
            <person name="Fernandez-Garayzabal J.F."/>
            <person name="Vela A.I."/>
        </authorList>
    </citation>
    <scope>NUCLEOTIDE SEQUENCE [LARGE SCALE GENOMIC DNA]</scope>
    <source>
        <strain evidence="1 2">CCUG 69148</strain>
    </source>
</reference>
<sequence>MEFTGKLIQRKGDKGYIEIEGVNWYEVNKKASGAIVVEIEEKEHISNEQRRLLYALWRDYEVYTGTPLDAVEAWFKYNYMLERNLDGLPSLSRGAMSKHMATDFITYTLEYYLNNGVPFAQQDWYKGADIDRVCYAMLMNRICFVCGKEKADMAHVETVGAGRKRSKVDHTKHHFMSLCRQHHQEQHAIGIESFMNKYVVTAIKLDKEQLKQLGVM</sequence>
<gene>
    <name evidence="1" type="ORF">G7058_00035</name>
</gene>
<keyword evidence="2" id="KW-1185">Reference proteome</keyword>
<dbReference type="RefSeq" id="WP_166061631.1">
    <property type="nucleotide sequence ID" value="NZ_CP049889.1"/>
</dbReference>
<accession>A0A6G7WEJ2</accession>
<proteinExistence type="predicted"/>
<organism evidence="1 2">
    <name type="scientific">Jeotgalibaca porci</name>
    <dbReference type="NCBI Taxonomy" id="1868793"/>
    <lineage>
        <taxon>Bacteria</taxon>
        <taxon>Bacillati</taxon>
        <taxon>Bacillota</taxon>
        <taxon>Bacilli</taxon>
        <taxon>Lactobacillales</taxon>
        <taxon>Carnobacteriaceae</taxon>
        <taxon>Jeotgalibaca</taxon>
    </lineage>
</organism>
<name>A0A6G7WEJ2_9LACT</name>
<dbReference type="Proteomes" id="UP000501830">
    <property type="component" value="Chromosome"/>
</dbReference>
<protein>
    <recommendedName>
        <fullName evidence="3">DUF968 domain-containing protein</fullName>
    </recommendedName>
</protein>
<evidence type="ECO:0008006" key="3">
    <source>
        <dbReference type="Google" id="ProtNLM"/>
    </source>
</evidence>
<dbReference type="InterPro" id="IPR041242">
    <property type="entry name" value="HNHc_6"/>
</dbReference>
<dbReference type="KEGG" id="jpo:G7058_00035"/>
<dbReference type="AlphaFoldDB" id="A0A6G7WEJ2"/>